<dbReference type="Pfam" id="PF10545">
    <property type="entry name" value="MADF_DNA_bdg"/>
    <property type="match status" value="1"/>
</dbReference>
<reference evidence="3" key="1">
    <citation type="submission" date="2025-08" db="UniProtKB">
        <authorList>
            <consortium name="RefSeq"/>
        </authorList>
    </citation>
    <scope>IDENTIFICATION</scope>
    <source>
        <tissue evidence="3">Whole larvae</tissue>
    </source>
</reference>
<evidence type="ECO:0000313" key="2">
    <source>
        <dbReference type="Proteomes" id="UP001652740"/>
    </source>
</evidence>
<dbReference type="PROSITE" id="PS51029">
    <property type="entry name" value="MADF"/>
    <property type="match status" value="1"/>
</dbReference>
<name>A0ABM3MR89_GALME</name>
<keyword evidence="2" id="KW-1185">Reference proteome</keyword>
<gene>
    <name evidence="3" type="primary">LOC113514133</name>
</gene>
<protein>
    <submittedName>
        <fullName evidence="3">Uncharacterized protein LOC113514133</fullName>
    </submittedName>
</protein>
<accession>A0ABM3MR89</accession>
<dbReference type="PANTHER" id="PTHR21505">
    <property type="entry name" value="MADF DOMAIN-CONTAINING PROTEIN-RELATED"/>
    <property type="match status" value="1"/>
</dbReference>
<feature type="domain" description="MADF" evidence="1">
    <location>
        <begin position="23"/>
        <end position="121"/>
    </location>
</feature>
<dbReference type="SMART" id="SM00595">
    <property type="entry name" value="MADF"/>
    <property type="match status" value="1"/>
</dbReference>
<organism evidence="2 3">
    <name type="scientific">Galleria mellonella</name>
    <name type="common">Greater wax moth</name>
    <dbReference type="NCBI Taxonomy" id="7137"/>
    <lineage>
        <taxon>Eukaryota</taxon>
        <taxon>Metazoa</taxon>
        <taxon>Ecdysozoa</taxon>
        <taxon>Arthropoda</taxon>
        <taxon>Hexapoda</taxon>
        <taxon>Insecta</taxon>
        <taxon>Pterygota</taxon>
        <taxon>Neoptera</taxon>
        <taxon>Endopterygota</taxon>
        <taxon>Lepidoptera</taxon>
        <taxon>Glossata</taxon>
        <taxon>Ditrysia</taxon>
        <taxon>Pyraloidea</taxon>
        <taxon>Pyralidae</taxon>
        <taxon>Galleriinae</taxon>
        <taxon>Galleria</taxon>
    </lineage>
</organism>
<sequence>MEKHVSLVSSPRTPSGLFAAEKKFIYVYKNLPILWNSKHPHYSNKYKRHEALQKLLQVYKLIKPAATVNDVRMKINTLRSNYRRELKRVILSRSLDDSPANVYKPKTWWFEQMSFLSDEVHLSTDLNTTNNTNHECNDVEEIEIPFETEISTSPVPDIGEYVKTEPSPKREIFKFNNKNSNYLKRSTVHQPSCYCCTHLIKVRNSITRIWVDKLVNLESEQRLIAEKAINDILFEAEMGTLNRYSVKINEPTEESSSPYSQYFVTSEHDIPTKISKEESFLSSEIGEHVVVLSQE</sequence>
<dbReference type="GeneID" id="113514133"/>
<dbReference type="InterPro" id="IPR006578">
    <property type="entry name" value="MADF-dom"/>
</dbReference>
<evidence type="ECO:0000313" key="3">
    <source>
        <dbReference type="RefSeq" id="XP_052753729.1"/>
    </source>
</evidence>
<evidence type="ECO:0000259" key="1">
    <source>
        <dbReference type="PROSITE" id="PS51029"/>
    </source>
</evidence>
<dbReference type="RefSeq" id="XP_052753729.1">
    <property type="nucleotide sequence ID" value="XM_052897769.1"/>
</dbReference>
<proteinExistence type="predicted"/>
<dbReference type="PANTHER" id="PTHR21505:SF8">
    <property type="entry name" value="DPT-YFP REPRESSOR BY OVEREXPRESSION, ISOFORM D-RELATED"/>
    <property type="match status" value="1"/>
</dbReference>
<dbReference type="Proteomes" id="UP001652740">
    <property type="component" value="Unplaced"/>
</dbReference>